<dbReference type="PANTHER" id="PTHR42987">
    <property type="entry name" value="PEPTIDASE S49"/>
    <property type="match status" value="1"/>
</dbReference>
<dbReference type="InterPro" id="IPR002142">
    <property type="entry name" value="Peptidase_S49"/>
</dbReference>
<organism evidence="7 8">
    <name type="scientific">Candidatus Nitrospira kreftii</name>
    <dbReference type="NCBI Taxonomy" id="2652173"/>
    <lineage>
        <taxon>Bacteria</taxon>
        <taxon>Pseudomonadati</taxon>
        <taxon>Nitrospirota</taxon>
        <taxon>Nitrospiria</taxon>
        <taxon>Nitrospirales</taxon>
        <taxon>Nitrospiraceae</taxon>
        <taxon>Nitrospira</taxon>
    </lineage>
</organism>
<protein>
    <submittedName>
        <fullName evidence="7">Putative Peptidase S49, signal peptide peptidase SppA</fullName>
        <ecNumber evidence="7">3.4.21.-</ecNumber>
    </submittedName>
</protein>
<keyword evidence="4" id="KW-0720">Serine protease</keyword>
<dbReference type="GO" id="GO:0008236">
    <property type="term" value="F:serine-type peptidase activity"/>
    <property type="evidence" value="ECO:0007669"/>
    <property type="project" value="UniProtKB-KW"/>
</dbReference>
<accession>A0A7S8FHA4</accession>
<dbReference type="Pfam" id="PF01343">
    <property type="entry name" value="Peptidase_S49"/>
    <property type="match status" value="1"/>
</dbReference>
<keyword evidence="3 7" id="KW-0378">Hydrolase</keyword>
<dbReference type="PANTHER" id="PTHR42987:SF7">
    <property type="entry name" value="SIGNAL PEPTIDE PEPTIDASE SPPA-RELATED"/>
    <property type="match status" value="1"/>
</dbReference>
<keyword evidence="5" id="KW-0472">Membrane</keyword>
<dbReference type="EMBL" id="CP047423">
    <property type="protein sequence ID" value="QPD05797.1"/>
    <property type="molecule type" value="Genomic_DNA"/>
</dbReference>
<feature type="transmembrane region" description="Helical" evidence="5">
    <location>
        <begin position="21"/>
        <end position="39"/>
    </location>
</feature>
<evidence type="ECO:0000256" key="1">
    <source>
        <dbReference type="ARBA" id="ARBA00008683"/>
    </source>
</evidence>
<comment type="similarity">
    <text evidence="1">Belongs to the peptidase S49 family.</text>
</comment>
<dbReference type="CDD" id="cd07023">
    <property type="entry name" value="S49_Sppa_N_C"/>
    <property type="match status" value="1"/>
</dbReference>
<keyword evidence="5" id="KW-1133">Transmembrane helix</keyword>
<keyword evidence="5" id="KW-0812">Transmembrane</keyword>
<evidence type="ECO:0000313" key="7">
    <source>
        <dbReference type="EMBL" id="QPD05797.1"/>
    </source>
</evidence>
<dbReference type="EC" id="3.4.21.-" evidence="7"/>
<dbReference type="NCBIfam" id="TIGR00706">
    <property type="entry name" value="SppA_dom"/>
    <property type="match status" value="1"/>
</dbReference>
<evidence type="ECO:0000256" key="5">
    <source>
        <dbReference type="SAM" id="Phobius"/>
    </source>
</evidence>
<name>A0A7S8FHA4_9BACT</name>
<dbReference type="InterPro" id="IPR047272">
    <property type="entry name" value="S49_SppA_C"/>
</dbReference>
<dbReference type="InterPro" id="IPR004635">
    <property type="entry name" value="Pept_S49_SppA"/>
</dbReference>
<dbReference type="KEGG" id="nkf:Nkreftii_003571"/>
<dbReference type="Gene3D" id="3.90.226.10">
    <property type="entry name" value="2-enoyl-CoA Hydratase, Chain A, domain 1"/>
    <property type="match status" value="2"/>
</dbReference>
<evidence type="ECO:0000256" key="4">
    <source>
        <dbReference type="ARBA" id="ARBA00022825"/>
    </source>
</evidence>
<evidence type="ECO:0000256" key="2">
    <source>
        <dbReference type="ARBA" id="ARBA00022670"/>
    </source>
</evidence>
<evidence type="ECO:0000259" key="6">
    <source>
        <dbReference type="Pfam" id="PF01343"/>
    </source>
</evidence>
<dbReference type="GO" id="GO:0006508">
    <property type="term" value="P:proteolysis"/>
    <property type="evidence" value="ECO:0007669"/>
    <property type="project" value="UniProtKB-KW"/>
</dbReference>
<dbReference type="Proteomes" id="UP000593737">
    <property type="component" value="Chromosome"/>
</dbReference>
<sequence length="301" mass="32984">MIVDDTTETERPQKRHLFRKIFWLFAAGIGTLILMNLFFPDLDFSTEDRIALIRVEGVIMDSQATVGELKRFSENPSVKAIVLRIDTPGGGVVPSQEIYDAIKRVRNKNNKAVIASMGSVAASGGYYIAAATDRIVANPGTLTGSIGVIMETANIEGLLQKIGVEGVVIKSGKYKDVGSPLRKMSAEERGLLQAVMDDVHKQFIEAVAEGRSMEIRAAQMLADGRVFTGRQAKEAKLVDELGDLEDAIQLAAEVVGIEGEPKVVEPRRRFSLRELLDSKLSMMFPKLDVQPGVSLKYLMAF</sequence>
<gene>
    <name evidence="7" type="ORF">Nkreftii_003571</name>
</gene>
<proteinExistence type="inferred from homology"/>
<reference evidence="7 8" key="1">
    <citation type="journal article" date="2020" name="ISME J.">
        <title>Enrichment and physiological characterization of a novel comammox Nitrospira indicates ammonium inhibition of complete nitrification.</title>
        <authorList>
            <person name="Sakoula D."/>
            <person name="Koch H."/>
            <person name="Frank J."/>
            <person name="Jetten M.S.M."/>
            <person name="van Kessel M.A.H.J."/>
            <person name="Lucker S."/>
        </authorList>
    </citation>
    <scope>NUCLEOTIDE SEQUENCE [LARGE SCALE GENOMIC DNA]</scope>
    <source>
        <strain evidence="7">Comreactor17</strain>
    </source>
</reference>
<dbReference type="AlphaFoldDB" id="A0A7S8FHA4"/>
<evidence type="ECO:0000256" key="3">
    <source>
        <dbReference type="ARBA" id="ARBA00022801"/>
    </source>
</evidence>
<evidence type="ECO:0000313" key="8">
    <source>
        <dbReference type="Proteomes" id="UP000593737"/>
    </source>
</evidence>
<dbReference type="SUPFAM" id="SSF52096">
    <property type="entry name" value="ClpP/crotonase"/>
    <property type="match status" value="1"/>
</dbReference>
<feature type="domain" description="Peptidase S49" evidence="6">
    <location>
        <begin position="107"/>
        <end position="256"/>
    </location>
</feature>
<dbReference type="InterPro" id="IPR029045">
    <property type="entry name" value="ClpP/crotonase-like_dom_sf"/>
</dbReference>
<keyword evidence="2" id="KW-0645">Protease</keyword>